<dbReference type="eggNOG" id="KOG1267">
    <property type="taxonomic scope" value="Eukaryota"/>
</dbReference>
<reference evidence="5 6" key="1">
    <citation type="journal article" date="2014" name="Genome Biol.">
        <title>Transcriptome and methylome profiling reveals relics of genome dominance in the mesopolyploid Brassica oleracea.</title>
        <authorList>
            <person name="Parkin I.A."/>
            <person name="Koh C."/>
            <person name="Tang H."/>
            <person name="Robinson S.J."/>
            <person name="Kagale S."/>
            <person name="Clarke W.E."/>
            <person name="Town C.D."/>
            <person name="Nixon J."/>
            <person name="Krishnakumar V."/>
            <person name="Bidwell S.L."/>
            <person name="Denoeud F."/>
            <person name="Belcram H."/>
            <person name="Links M.G."/>
            <person name="Just J."/>
            <person name="Clarke C."/>
            <person name="Bender T."/>
            <person name="Huebert T."/>
            <person name="Mason A.S."/>
            <person name="Pires J.C."/>
            <person name="Barker G."/>
            <person name="Moore J."/>
            <person name="Walley P.G."/>
            <person name="Manoli S."/>
            <person name="Batley J."/>
            <person name="Edwards D."/>
            <person name="Nelson M.N."/>
            <person name="Wang X."/>
            <person name="Paterson A.H."/>
            <person name="King G."/>
            <person name="Bancroft I."/>
            <person name="Chalhoub B."/>
            <person name="Sharpe A.G."/>
        </authorList>
    </citation>
    <scope>NUCLEOTIDE SEQUENCE</scope>
    <source>
        <strain evidence="5 6">cv. TO1000</strain>
    </source>
</reference>
<dbReference type="GO" id="GO:0005737">
    <property type="term" value="C:cytoplasm"/>
    <property type="evidence" value="ECO:0007669"/>
    <property type="project" value="UniProtKB-ARBA"/>
</dbReference>
<dbReference type="InterPro" id="IPR003690">
    <property type="entry name" value="MTERF"/>
</dbReference>
<protein>
    <submittedName>
        <fullName evidence="5">Uncharacterized protein</fullName>
    </submittedName>
</protein>
<proteinExistence type="inferred from homology"/>
<feature type="compositionally biased region" description="Polar residues" evidence="4">
    <location>
        <begin position="118"/>
        <end position="127"/>
    </location>
</feature>
<keyword evidence="6" id="KW-1185">Reference proteome</keyword>
<dbReference type="InterPro" id="IPR038538">
    <property type="entry name" value="MTERF_sf"/>
</dbReference>
<feature type="compositionally biased region" description="Low complexity" evidence="4">
    <location>
        <begin position="106"/>
        <end position="117"/>
    </location>
</feature>
<keyword evidence="2" id="KW-0804">Transcription</keyword>
<evidence type="ECO:0000313" key="5">
    <source>
        <dbReference type="EnsemblPlants" id="Bo3g039820.1"/>
    </source>
</evidence>
<evidence type="ECO:0000256" key="3">
    <source>
        <dbReference type="ARBA" id="ARBA00022946"/>
    </source>
</evidence>
<dbReference type="Proteomes" id="UP000032141">
    <property type="component" value="Chromosome C3"/>
</dbReference>
<dbReference type="AlphaFoldDB" id="A0A0D3B758"/>
<accession>A0A0D3B758</accession>
<feature type="compositionally biased region" description="Low complexity" evidence="4">
    <location>
        <begin position="138"/>
        <end position="152"/>
    </location>
</feature>
<dbReference type="OMA" id="HRSIWDK"/>
<evidence type="ECO:0000256" key="2">
    <source>
        <dbReference type="ARBA" id="ARBA00022472"/>
    </source>
</evidence>
<dbReference type="HOGENOM" id="CLU_981232_0_0_1"/>
<name>A0A0D3B758_BRAOL</name>
<evidence type="ECO:0000313" key="6">
    <source>
        <dbReference type="Proteomes" id="UP000032141"/>
    </source>
</evidence>
<dbReference type="PANTHER" id="PTHR13068:SF133">
    <property type="entry name" value="MITOCHONDRIAL TRANSCRIPTION TERMINATION FACTOR FAMILY PROTEIN"/>
    <property type="match status" value="1"/>
</dbReference>
<keyword evidence="2" id="KW-0805">Transcription regulation</keyword>
<evidence type="ECO:0000256" key="1">
    <source>
        <dbReference type="ARBA" id="ARBA00007692"/>
    </source>
</evidence>
<comment type="similarity">
    <text evidence="1">Belongs to the mTERF family.</text>
</comment>
<evidence type="ECO:0000256" key="4">
    <source>
        <dbReference type="SAM" id="MobiDB-lite"/>
    </source>
</evidence>
<dbReference type="GO" id="GO:0006353">
    <property type="term" value="P:DNA-templated transcription termination"/>
    <property type="evidence" value="ECO:0007669"/>
    <property type="project" value="UniProtKB-KW"/>
</dbReference>
<dbReference type="GO" id="GO:0003676">
    <property type="term" value="F:nucleic acid binding"/>
    <property type="evidence" value="ECO:0007669"/>
    <property type="project" value="InterPro"/>
</dbReference>
<dbReference type="Pfam" id="PF02536">
    <property type="entry name" value="mTERF"/>
    <property type="match status" value="1"/>
</dbReference>
<dbReference type="STRING" id="109376.A0A0D3B758"/>
<feature type="region of interest" description="Disordered" evidence="4">
    <location>
        <begin position="102"/>
        <end position="154"/>
    </location>
</feature>
<dbReference type="EnsemblPlants" id="Bo3g039820.1">
    <property type="protein sequence ID" value="Bo3g039820.1"/>
    <property type="gene ID" value="Bo3g039820"/>
</dbReference>
<reference evidence="5" key="2">
    <citation type="submission" date="2015-03" db="UniProtKB">
        <authorList>
            <consortium name="EnsemblPlants"/>
        </authorList>
    </citation>
    <scope>IDENTIFICATION</scope>
</reference>
<dbReference type="Gene3D" id="1.25.70.10">
    <property type="entry name" value="Transcription termination factor 3, mitochondrial"/>
    <property type="match status" value="1"/>
</dbReference>
<keyword evidence="3" id="KW-0809">Transit peptide</keyword>
<dbReference type="PANTHER" id="PTHR13068">
    <property type="entry name" value="CGI-12 PROTEIN-RELATED"/>
    <property type="match status" value="1"/>
</dbReference>
<sequence>MAVAAQGSSLFLTKPSFPITTTTTNLSLHPTNRRPLFVLSPPQAQLSSPKKNPKEEHQRLSFTISYLVDSCGLSPDHASVAARKLLLDSPERPNRVLNLLRDHEASSTSSSLPTTSSRAFSTPTTRSWPPFAGRHGFSSRTTPRTSSPTSTTCRRRGVPRKCIQLLLTHFPEAVMQKNHEFREITKQAKEMGFNPQKTTFVLAIHRSIWDKCTRGGGWSEDDIMCAFKKHPHCMMLSERKINRTMEFLVKEMNMAPRSIAGCPVVLFFSLDKRIIPRCWHPRGW</sequence>
<organism evidence="5 6">
    <name type="scientific">Brassica oleracea var. oleracea</name>
    <dbReference type="NCBI Taxonomy" id="109376"/>
    <lineage>
        <taxon>Eukaryota</taxon>
        <taxon>Viridiplantae</taxon>
        <taxon>Streptophyta</taxon>
        <taxon>Embryophyta</taxon>
        <taxon>Tracheophyta</taxon>
        <taxon>Spermatophyta</taxon>
        <taxon>Magnoliopsida</taxon>
        <taxon>eudicotyledons</taxon>
        <taxon>Gunneridae</taxon>
        <taxon>Pentapetalae</taxon>
        <taxon>rosids</taxon>
        <taxon>malvids</taxon>
        <taxon>Brassicales</taxon>
        <taxon>Brassicaceae</taxon>
        <taxon>Brassiceae</taxon>
        <taxon>Brassica</taxon>
    </lineage>
</organism>
<keyword evidence="2" id="KW-0806">Transcription termination</keyword>
<dbReference type="Gramene" id="Bo3g039820.1">
    <property type="protein sequence ID" value="Bo3g039820.1"/>
    <property type="gene ID" value="Bo3g039820"/>
</dbReference>